<feature type="coiled-coil region" evidence="4">
    <location>
        <begin position="155"/>
        <end position="214"/>
    </location>
</feature>
<dbReference type="InterPro" id="IPR008271">
    <property type="entry name" value="Ser/Thr_kinase_AS"/>
</dbReference>
<feature type="domain" description="Protein kinase" evidence="6">
    <location>
        <begin position="243"/>
        <end position="494"/>
    </location>
</feature>
<dbReference type="PROSITE" id="PS00107">
    <property type="entry name" value="PROTEIN_KINASE_ATP"/>
    <property type="match status" value="1"/>
</dbReference>
<feature type="region of interest" description="Disordered" evidence="5">
    <location>
        <begin position="120"/>
        <end position="152"/>
    </location>
</feature>
<dbReference type="Gene3D" id="1.10.510.10">
    <property type="entry name" value="Transferase(Phosphotransferase) domain 1"/>
    <property type="match status" value="1"/>
</dbReference>
<evidence type="ECO:0000256" key="2">
    <source>
        <dbReference type="ARBA" id="ARBA00022840"/>
    </source>
</evidence>
<evidence type="ECO:0000313" key="7">
    <source>
        <dbReference type="EMBL" id="KAK8898040.1"/>
    </source>
</evidence>
<feature type="binding site" evidence="3">
    <location>
        <position position="269"/>
    </location>
    <ligand>
        <name>ATP</name>
        <dbReference type="ChEBI" id="CHEBI:30616"/>
    </ligand>
</feature>
<dbReference type="SUPFAM" id="SSF56112">
    <property type="entry name" value="Protein kinase-like (PK-like)"/>
    <property type="match status" value="1"/>
</dbReference>
<gene>
    <name evidence="7" type="ORF">M9Y10_000300</name>
</gene>
<organism evidence="7 8">
    <name type="scientific">Tritrichomonas musculus</name>
    <dbReference type="NCBI Taxonomy" id="1915356"/>
    <lineage>
        <taxon>Eukaryota</taxon>
        <taxon>Metamonada</taxon>
        <taxon>Parabasalia</taxon>
        <taxon>Tritrichomonadida</taxon>
        <taxon>Tritrichomonadidae</taxon>
        <taxon>Tritrichomonas</taxon>
    </lineage>
</organism>
<feature type="compositionally biased region" description="Polar residues" evidence="5">
    <location>
        <begin position="134"/>
        <end position="143"/>
    </location>
</feature>
<dbReference type="InterPro" id="IPR050167">
    <property type="entry name" value="Ser_Thr_protein_kinase"/>
</dbReference>
<keyword evidence="2 3" id="KW-0067">ATP-binding</keyword>
<dbReference type="PROSITE" id="PS50011">
    <property type="entry name" value="PROTEIN_KINASE_DOM"/>
    <property type="match status" value="1"/>
</dbReference>
<dbReference type="PROSITE" id="PS00108">
    <property type="entry name" value="PROTEIN_KINASE_ST"/>
    <property type="match status" value="1"/>
</dbReference>
<keyword evidence="1 3" id="KW-0547">Nucleotide-binding</keyword>
<keyword evidence="8" id="KW-1185">Reference proteome</keyword>
<evidence type="ECO:0000256" key="4">
    <source>
        <dbReference type="SAM" id="Coils"/>
    </source>
</evidence>
<dbReference type="PANTHER" id="PTHR23257:SF963">
    <property type="entry name" value="AT08303P"/>
    <property type="match status" value="1"/>
</dbReference>
<dbReference type="InterPro" id="IPR011009">
    <property type="entry name" value="Kinase-like_dom_sf"/>
</dbReference>
<proteinExistence type="predicted"/>
<dbReference type="InterPro" id="IPR000719">
    <property type="entry name" value="Prot_kinase_dom"/>
</dbReference>
<dbReference type="EMBL" id="JAPFFF010000001">
    <property type="protein sequence ID" value="KAK8898040.1"/>
    <property type="molecule type" value="Genomic_DNA"/>
</dbReference>
<reference evidence="7 8" key="1">
    <citation type="submission" date="2024-04" db="EMBL/GenBank/DDBJ databases">
        <title>Tritrichomonas musculus Genome.</title>
        <authorList>
            <person name="Alves-Ferreira E."/>
            <person name="Grigg M."/>
            <person name="Lorenzi H."/>
            <person name="Galac M."/>
        </authorList>
    </citation>
    <scope>NUCLEOTIDE SEQUENCE [LARGE SCALE GENOMIC DNA]</scope>
    <source>
        <strain evidence="7 8">EAF2021</strain>
    </source>
</reference>
<evidence type="ECO:0000313" key="8">
    <source>
        <dbReference type="Proteomes" id="UP001470230"/>
    </source>
</evidence>
<comment type="caution">
    <text evidence="7">The sequence shown here is derived from an EMBL/GenBank/DDBJ whole genome shotgun (WGS) entry which is preliminary data.</text>
</comment>
<keyword evidence="4" id="KW-0175">Coiled coil</keyword>
<dbReference type="Proteomes" id="UP001470230">
    <property type="component" value="Unassembled WGS sequence"/>
</dbReference>
<evidence type="ECO:0000256" key="3">
    <source>
        <dbReference type="PROSITE-ProRule" id="PRU10141"/>
    </source>
</evidence>
<name>A0ABR2L6Z7_9EUKA</name>
<dbReference type="PANTHER" id="PTHR23257">
    <property type="entry name" value="SERINE-THREONINE PROTEIN KINASE"/>
    <property type="match status" value="1"/>
</dbReference>
<evidence type="ECO:0000259" key="6">
    <source>
        <dbReference type="PROSITE" id="PS50011"/>
    </source>
</evidence>
<dbReference type="SMART" id="SM00220">
    <property type="entry name" value="S_TKc"/>
    <property type="match status" value="1"/>
</dbReference>
<evidence type="ECO:0000256" key="5">
    <source>
        <dbReference type="SAM" id="MobiDB-lite"/>
    </source>
</evidence>
<evidence type="ECO:0000256" key="1">
    <source>
        <dbReference type="ARBA" id="ARBA00022741"/>
    </source>
</evidence>
<dbReference type="InterPro" id="IPR017441">
    <property type="entry name" value="Protein_kinase_ATP_BS"/>
</dbReference>
<sequence length="546" mass="63468">MSEKSNLESLPAARTFSIWINDRKMNFDKAKLARLSKIVAQLIKKGQTQYTISKKVCHSARIAFANACRLSSFKVTLLNAFDLQYLAVEMGVTSLEMFVNKYIKAKNLTPQEKNDNDYLDYEEEEEKKEEISPKSGQIQQDQELNQKQKKQDETMKNQYNENKMLTKEIANLTSQVQALTKENEELKQKQKDENKKHEKEISDLTSQIQELKQKIKGPQFKTSQELKSFEEFKILEKNVVENLNKLDLLGTGMSGRVYKVGKEEIYVAKYLNTDNGFDFEKFKYFMNEYEILTMLNHPNIIKVYGFYNGDDETSPMILMEYCSNSLHDEIVNKRLNDYEKAIIVYQIVEGFKYVHFKNIIHRDVKAQNILINDNKTVKICDFGFSKLMIPNEVSMSVCVGTFKYMAPELFKSDTHYTSKVDIYSFGILLYFIICGELPKISIDDVCKGILPKIPSYVNDFARKLLENCWSYDPELRPSFDTIYNLLKEKNYEIVDLNSTEKKQVLCFVEKHISTIPLYDQTSTTKITEISGPKISRPQVTHPKPKK</sequence>
<dbReference type="Pfam" id="PF00069">
    <property type="entry name" value="Pkinase"/>
    <property type="match status" value="1"/>
</dbReference>
<protein>
    <recommendedName>
        <fullName evidence="6">Protein kinase domain-containing protein</fullName>
    </recommendedName>
</protein>
<accession>A0ABR2L6Z7</accession>